<evidence type="ECO:0000256" key="1">
    <source>
        <dbReference type="SAM" id="MobiDB-lite"/>
    </source>
</evidence>
<feature type="region of interest" description="Disordered" evidence="1">
    <location>
        <begin position="31"/>
        <end position="57"/>
    </location>
</feature>
<protein>
    <recommendedName>
        <fullName evidence="4">Serine endopeptidase inhibitors</fullName>
    </recommendedName>
</protein>
<dbReference type="EMBL" id="FOBB01000012">
    <property type="protein sequence ID" value="SEN71168.1"/>
    <property type="molecule type" value="Genomic_DNA"/>
</dbReference>
<dbReference type="AlphaFoldDB" id="A0A1H8ITY2"/>
<dbReference type="OrthoDB" id="680800at2"/>
<proteinExistence type="predicted"/>
<evidence type="ECO:0000313" key="3">
    <source>
        <dbReference type="Proteomes" id="UP000198984"/>
    </source>
</evidence>
<feature type="compositionally biased region" description="Acidic residues" evidence="1">
    <location>
        <begin position="42"/>
        <end position="57"/>
    </location>
</feature>
<dbReference type="STRING" id="573321.SAMN04488505_11258"/>
<gene>
    <name evidence="2" type="ORF">SAMN04488505_11258</name>
</gene>
<name>A0A1H8ITY2_9BACT</name>
<sequence length="57" mass="6627">MKTFSFLFRNIFPDKEAKPSPELVQTALEPLHEKDPNQGGEFLDDFITMDDEPQEQD</sequence>
<evidence type="ECO:0000313" key="2">
    <source>
        <dbReference type="EMBL" id="SEN71168.1"/>
    </source>
</evidence>
<dbReference type="Proteomes" id="UP000198984">
    <property type="component" value="Unassembled WGS sequence"/>
</dbReference>
<dbReference type="RefSeq" id="WP_156093033.1">
    <property type="nucleotide sequence ID" value="NZ_FOBB01000012.1"/>
</dbReference>
<keyword evidence="3" id="KW-1185">Reference proteome</keyword>
<organism evidence="2 3">
    <name type="scientific">Chitinophaga rupis</name>
    <dbReference type="NCBI Taxonomy" id="573321"/>
    <lineage>
        <taxon>Bacteria</taxon>
        <taxon>Pseudomonadati</taxon>
        <taxon>Bacteroidota</taxon>
        <taxon>Chitinophagia</taxon>
        <taxon>Chitinophagales</taxon>
        <taxon>Chitinophagaceae</taxon>
        <taxon>Chitinophaga</taxon>
    </lineage>
</organism>
<reference evidence="2 3" key="1">
    <citation type="submission" date="2016-10" db="EMBL/GenBank/DDBJ databases">
        <authorList>
            <person name="de Groot N.N."/>
        </authorList>
    </citation>
    <scope>NUCLEOTIDE SEQUENCE [LARGE SCALE GENOMIC DNA]</scope>
    <source>
        <strain evidence="2 3">DSM 21039</strain>
    </source>
</reference>
<evidence type="ECO:0008006" key="4">
    <source>
        <dbReference type="Google" id="ProtNLM"/>
    </source>
</evidence>
<accession>A0A1H8ITY2</accession>